<sequence length="126" mass="14806">MFKFRKKYNDFIKPSEELKETSSGSIKDFIDGSILTKTEVVQQLPFIIFLVVLGIFYISNRYRSERVYRDMISLEKELTELRFESITTASDLMYMSKQSEVVKRVKSEGLDLIESTEPPIKIYLEK</sequence>
<evidence type="ECO:0000256" key="1">
    <source>
        <dbReference type="SAM" id="Phobius"/>
    </source>
</evidence>
<dbReference type="KEGG" id="mbas:ALGA_2282"/>
<evidence type="ECO:0000313" key="3">
    <source>
        <dbReference type="Proteomes" id="UP000218267"/>
    </source>
</evidence>
<protein>
    <recommendedName>
        <fullName evidence="4">Cell division protein FtsL</fullName>
    </recommendedName>
</protein>
<name>A0A1Y1CJW4_9BACT</name>
<dbReference type="Pfam" id="PF19579">
    <property type="entry name" value="FtsL_2"/>
    <property type="match status" value="1"/>
</dbReference>
<dbReference type="Proteomes" id="UP000218267">
    <property type="component" value="Chromosome"/>
</dbReference>
<keyword evidence="1" id="KW-1133">Transmembrane helix</keyword>
<dbReference type="RefSeq" id="WP_096429457.1">
    <property type="nucleotide sequence ID" value="NZ_AP018042.1"/>
</dbReference>
<dbReference type="InterPro" id="IPR045755">
    <property type="entry name" value="FtsL-like"/>
</dbReference>
<dbReference type="AlphaFoldDB" id="A0A1Y1CJW4"/>
<reference evidence="2 3" key="1">
    <citation type="journal article" date="2018" name="Mar. Genomics">
        <title>Complete genome sequence of Marinifilaceae bacterium strain SPP2, isolated from the Antarctic marine sediment.</title>
        <authorList>
            <person name="Watanabe M."/>
            <person name="Kojima H."/>
            <person name="Fukui M."/>
        </authorList>
    </citation>
    <scope>NUCLEOTIDE SEQUENCE [LARGE SCALE GENOMIC DNA]</scope>
    <source>
        <strain evidence="2 3">SPP2</strain>
    </source>
</reference>
<proteinExistence type="predicted"/>
<keyword evidence="1" id="KW-0472">Membrane</keyword>
<organism evidence="2 3">
    <name type="scientific">Labilibaculum antarcticum</name>
    <dbReference type="NCBI Taxonomy" id="1717717"/>
    <lineage>
        <taxon>Bacteria</taxon>
        <taxon>Pseudomonadati</taxon>
        <taxon>Bacteroidota</taxon>
        <taxon>Bacteroidia</taxon>
        <taxon>Marinilabiliales</taxon>
        <taxon>Marinifilaceae</taxon>
        <taxon>Labilibaculum</taxon>
    </lineage>
</organism>
<accession>A0A1Y1CJW4</accession>
<gene>
    <name evidence="2" type="ORF">ALGA_2282</name>
</gene>
<keyword evidence="3" id="KW-1185">Reference proteome</keyword>
<evidence type="ECO:0008006" key="4">
    <source>
        <dbReference type="Google" id="ProtNLM"/>
    </source>
</evidence>
<dbReference type="EMBL" id="AP018042">
    <property type="protein sequence ID" value="BAX80614.1"/>
    <property type="molecule type" value="Genomic_DNA"/>
</dbReference>
<dbReference type="OrthoDB" id="981249at2"/>
<evidence type="ECO:0000313" key="2">
    <source>
        <dbReference type="EMBL" id="BAX80614.1"/>
    </source>
</evidence>
<reference evidence="3" key="2">
    <citation type="journal article" date="2020" name="Antonie Van Leeuwenhoek">
        <title>Labilibaculum antarcticum sp. nov., a novel facultative anaerobic, psychrotorelant bacterium isolated from marine sediment of Antarctica.</title>
        <authorList>
            <person name="Watanabe M."/>
            <person name="Kojima H."/>
            <person name="Fukui M."/>
        </authorList>
    </citation>
    <scope>NUCLEOTIDE SEQUENCE [LARGE SCALE GENOMIC DNA]</scope>
    <source>
        <strain evidence="3">SPP2</strain>
    </source>
</reference>
<keyword evidence="1" id="KW-0812">Transmembrane</keyword>
<feature type="transmembrane region" description="Helical" evidence="1">
    <location>
        <begin position="40"/>
        <end position="59"/>
    </location>
</feature>